<gene>
    <name evidence="3" type="ORF">SAMN05216255_3272</name>
</gene>
<dbReference type="PANTHER" id="PTHR43619:SF2">
    <property type="entry name" value="S-ADENOSYL-L-METHIONINE-DEPENDENT METHYLTRANSFERASES SUPERFAMILY PROTEIN"/>
    <property type="match status" value="1"/>
</dbReference>
<dbReference type="InterPro" id="IPR007213">
    <property type="entry name" value="Ppm1/Ppm2/Tcmp"/>
</dbReference>
<evidence type="ECO:0000313" key="4">
    <source>
        <dbReference type="Proteomes" id="UP000242915"/>
    </source>
</evidence>
<proteinExistence type="predicted"/>
<dbReference type="EMBL" id="FZOG01000004">
    <property type="protein sequence ID" value="SNS75808.1"/>
    <property type="molecule type" value="Genomic_DNA"/>
</dbReference>
<dbReference type="Gene3D" id="3.40.50.150">
    <property type="entry name" value="Vaccinia Virus protein VP39"/>
    <property type="match status" value="1"/>
</dbReference>
<evidence type="ECO:0000256" key="2">
    <source>
        <dbReference type="ARBA" id="ARBA00022679"/>
    </source>
</evidence>
<dbReference type="Proteomes" id="UP000242915">
    <property type="component" value="Unassembled WGS sequence"/>
</dbReference>
<dbReference type="PANTHER" id="PTHR43619">
    <property type="entry name" value="S-ADENOSYL-L-METHIONINE-DEPENDENT METHYLTRANSFERASE YKTD-RELATED"/>
    <property type="match status" value="1"/>
</dbReference>
<keyword evidence="1 3" id="KW-0489">Methyltransferase</keyword>
<sequence length="282" mass="31964">MSERVLHSHISPSAHFTAYVWYRRGLSDAAFISTFGRFSHSVLRPVMWASRRFFDLDLENMLLLRHLQIDACLHCAIENHGVRQVVEIACGLSPRGRRFTQRYPQLRYMEADLPDMAERKRQLLARNGWLGDRHQVTAVDVFAQHGVNSLASAFAQLDRDEPVLVITEGLVNYFPRKQIELFWTRLAGELSAFSAASYITDLYPELQAHPRYQQIRWGVDLVGKLTRGEYYLHYADAEAIGSGFKACGFAAVEVIDPSLRATDLGLPIAKGPGLVRVVHAHM</sequence>
<keyword evidence="2 3" id="KW-0808">Transferase</keyword>
<dbReference type="AlphaFoldDB" id="A0A239H450"/>
<keyword evidence="4" id="KW-1185">Reference proteome</keyword>
<evidence type="ECO:0000256" key="1">
    <source>
        <dbReference type="ARBA" id="ARBA00022603"/>
    </source>
</evidence>
<dbReference type="GO" id="GO:0032259">
    <property type="term" value="P:methylation"/>
    <property type="evidence" value="ECO:0007669"/>
    <property type="project" value="UniProtKB-KW"/>
</dbReference>
<protein>
    <submittedName>
        <fullName evidence="3">O-Methyltransferase involved in polyketide biosynthesis</fullName>
    </submittedName>
</protein>
<dbReference type="InterPro" id="IPR029063">
    <property type="entry name" value="SAM-dependent_MTases_sf"/>
</dbReference>
<dbReference type="GO" id="GO:0008168">
    <property type="term" value="F:methyltransferase activity"/>
    <property type="evidence" value="ECO:0007669"/>
    <property type="project" value="UniProtKB-KW"/>
</dbReference>
<accession>A0A239H450</accession>
<organism evidence="3 4">
    <name type="scientific">Pseudomonas segetis</name>
    <dbReference type="NCBI Taxonomy" id="298908"/>
    <lineage>
        <taxon>Bacteria</taxon>
        <taxon>Pseudomonadati</taxon>
        <taxon>Pseudomonadota</taxon>
        <taxon>Gammaproteobacteria</taxon>
        <taxon>Pseudomonadales</taxon>
        <taxon>Pseudomonadaceae</taxon>
        <taxon>Pseudomonas</taxon>
    </lineage>
</organism>
<dbReference type="Pfam" id="PF04072">
    <property type="entry name" value="LCM"/>
    <property type="match status" value="1"/>
</dbReference>
<evidence type="ECO:0000313" key="3">
    <source>
        <dbReference type="EMBL" id="SNS75808.1"/>
    </source>
</evidence>
<dbReference type="RefSeq" id="WP_176443203.1">
    <property type="nucleotide sequence ID" value="NZ_FZOG01000004.1"/>
</dbReference>
<dbReference type="SUPFAM" id="SSF53335">
    <property type="entry name" value="S-adenosyl-L-methionine-dependent methyltransferases"/>
    <property type="match status" value="1"/>
</dbReference>
<reference evidence="4" key="1">
    <citation type="submission" date="2017-06" db="EMBL/GenBank/DDBJ databases">
        <authorList>
            <person name="Varghese N."/>
            <person name="Submissions S."/>
        </authorList>
    </citation>
    <scope>NUCLEOTIDE SEQUENCE [LARGE SCALE GENOMIC DNA]</scope>
    <source>
        <strain evidence="4">CIP 108523</strain>
    </source>
</reference>
<name>A0A239H450_9PSED</name>